<accession>A0A923HX46</accession>
<reference evidence="1" key="2">
    <citation type="submission" date="2020-10" db="EMBL/GenBank/DDBJ databases">
        <title>Comparative genomics of the Acetobacterium genus.</title>
        <authorList>
            <person name="Marshall C."/>
            <person name="May H."/>
            <person name="Norman S."/>
        </authorList>
    </citation>
    <scope>NUCLEOTIDE SEQUENCE</scope>
    <source>
        <strain evidence="1">DER-2019</strain>
    </source>
</reference>
<dbReference type="Proteomes" id="UP000616595">
    <property type="component" value="Unassembled WGS sequence"/>
</dbReference>
<proteinExistence type="predicted"/>
<dbReference type="EMBL" id="WJBD01000008">
    <property type="protein sequence ID" value="MBC3888249.1"/>
    <property type="molecule type" value="Genomic_DNA"/>
</dbReference>
<dbReference type="OrthoDB" id="1841645at2"/>
<sequence length="535" mass="59931">MDSIKITSTVQSPKTNDITSKPIIPGDAIFNLNNTDISIKTPETSDNLQQESFRDTLFQNLQKEILKPLLNSTSAEADSLRKFILIAQLFDGSIDAIPKEMLDGIFINSQDLLSALLTQDKTETIFKGTFFDSLRSLSKLDGYPQLKEAIVSILRHYDAYVNRNQTLKGIFIETSRLLMTLPTKEKALLAQELTKLESALTGNKTPAPSDQKLVDLKTILGGKNQTSPELQKLIDLKAAQSGKNLTNQLERIETALNGKGQDFQAIQKLLKNEIIPALRQILNSQSFSDKTYQSISTIIDHIVRYDKGDPEQLEASVLKFAQALKPLSNLTDTEIVDMKKQLFFHAKEAEILSDRINSTTQDPQDRDKVELAHLIEKALDDSNSTKIINSAQNLLETIIRNESPIFNLMHFLIPLRFLDANTYGEFFVDKDPAEKDGSQTNSETATDIFFTIQTDKYGNFEVELSARDKSINLNINCPPTLVDTINSSKDKLKSIVEEQGYKLASCGIAEYVESQSILQRYPKLAFRKVGIDVTV</sequence>
<keyword evidence="2" id="KW-1185">Reference proteome</keyword>
<organism evidence="1 2">
    <name type="scientific">Acetobacterium paludosum</name>
    <dbReference type="NCBI Taxonomy" id="52693"/>
    <lineage>
        <taxon>Bacteria</taxon>
        <taxon>Bacillati</taxon>
        <taxon>Bacillota</taxon>
        <taxon>Clostridia</taxon>
        <taxon>Eubacteriales</taxon>
        <taxon>Eubacteriaceae</taxon>
        <taxon>Acetobacterium</taxon>
    </lineage>
</organism>
<comment type="caution">
    <text evidence="1">The sequence shown here is derived from an EMBL/GenBank/DDBJ whole genome shotgun (WGS) entry which is preliminary data.</text>
</comment>
<gene>
    <name evidence="1" type="ORF">GH810_07995</name>
</gene>
<dbReference type="RefSeq" id="WP_148567717.1">
    <property type="nucleotide sequence ID" value="NZ_RXYA01000012.1"/>
</dbReference>
<evidence type="ECO:0000313" key="1">
    <source>
        <dbReference type="EMBL" id="MBC3888249.1"/>
    </source>
</evidence>
<reference evidence="1" key="1">
    <citation type="submission" date="2019-10" db="EMBL/GenBank/DDBJ databases">
        <authorList>
            <person name="Ross D.E."/>
            <person name="Gulliver D."/>
        </authorList>
    </citation>
    <scope>NUCLEOTIDE SEQUENCE</scope>
    <source>
        <strain evidence="1">DER-2019</strain>
    </source>
</reference>
<protein>
    <submittedName>
        <fullName evidence="1">Uncharacterized protein</fullName>
    </submittedName>
</protein>
<name>A0A923HX46_9FIRM</name>
<dbReference type="AlphaFoldDB" id="A0A923HX46"/>
<evidence type="ECO:0000313" key="2">
    <source>
        <dbReference type="Proteomes" id="UP000616595"/>
    </source>
</evidence>